<proteinExistence type="predicted"/>
<name>A0A8H4PZ55_9HYPO</name>
<protein>
    <submittedName>
        <fullName evidence="2">Uncharacterized protein</fullName>
    </submittedName>
</protein>
<gene>
    <name evidence="2" type="ORF">G6O67_000480</name>
</gene>
<evidence type="ECO:0000256" key="1">
    <source>
        <dbReference type="SAM" id="MobiDB-lite"/>
    </source>
</evidence>
<feature type="region of interest" description="Disordered" evidence="1">
    <location>
        <begin position="19"/>
        <end position="93"/>
    </location>
</feature>
<feature type="compositionally biased region" description="Polar residues" evidence="1">
    <location>
        <begin position="58"/>
        <end position="69"/>
    </location>
</feature>
<comment type="caution">
    <text evidence="2">The sequence shown here is derived from an EMBL/GenBank/DDBJ whole genome shotgun (WGS) entry which is preliminary data.</text>
</comment>
<accession>A0A8H4PZ55</accession>
<sequence>MASLLIALIATGRSVYLSHKKRRDEKQKNSPTRNETWAKSSAITWRGRRKTRKAPNPDNGQPSKRNTSHTVEDDAPRLSQQSTLADKDAYAGG</sequence>
<evidence type="ECO:0000313" key="3">
    <source>
        <dbReference type="Proteomes" id="UP000557566"/>
    </source>
</evidence>
<dbReference type="Proteomes" id="UP000557566">
    <property type="component" value="Unassembled WGS sequence"/>
</dbReference>
<dbReference type="AlphaFoldDB" id="A0A8H4PZ55"/>
<keyword evidence="3" id="KW-1185">Reference proteome</keyword>
<organism evidence="2 3">
    <name type="scientific">Ophiocordyceps sinensis</name>
    <dbReference type="NCBI Taxonomy" id="72228"/>
    <lineage>
        <taxon>Eukaryota</taxon>
        <taxon>Fungi</taxon>
        <taxon>Dikarya</taxon>
        <taxon>Ascomycota</taxon>
        <taxon>Pezizomycotina</taxon>
        <taxon>Sordariomycetes</taxon>
        <taxon>Hypocreomycetidae</taxon>
        <taxon>Hypocreales</taxon>
        <taxon>Ophiocordycipitaceae</taxon>
        <taxon>Ophiocordyceps</taxon>
    </lineage>
</organism>
<reference evidence="2 3" key="1">
    <citation type="journal article" date="2020" name="Genome Biol. Evol.">
        <title>A new high-quality draft genome assembly of the Chinese cordyceps Ophiocordyceps sinensis.</title>
        <authorList>
            <person name="Shu R."/>
            <person name="Zhang J."/>
            <person name="Meng Q."/>
            <person name="Zhang H."/>
            <person name="Zhou G."/>
            <person name="Li M."/>
            <person name="Wu P."/>
            <person name="Zhao Y."/>
            <person name="Chen C."/>
            <person name="Qin Q."/>
        </authorList>
    </citation>
    <scope>NUCLEOTIDE SEQUENCE [LARGE SCALE GENOMIC DNA]</scope>
    <source>
        <strain evidence="2 3">IOZ07</strain>
    </source>
</reference>
<evidence type="ECO:0000313" key="2">
    <source>
        <dbReference type="EMBL" id="KAF4513177.1"/>
    </source>
</evidence>
<feature type="compositionally biased region" description="Polar residues" evidence="1">
    <location>
        <begin position="29"/>
        <end position="43"/>
    </location>
</feature>
<dbReference type="EMBL" id="JAAVMX010000001">
    <property type="protein sequence ID" value="KAF4513177.1"/>
    <property type="molecule type" value="Genomic_DNA"/>
</dbReference>